<dbReference type="AlphaFoldDB" id="A0A9W7CW95"/>
<gene>
    <name evidence="2" type="ORF">Pfra01_001561900</name>
</gene>
<evidence type="ECO:0000256" key="1">
    <source>
        <dbReference type="SAM" id="MobiDB-lite"/>
    </source>
</evidence>
<sequence length="71" mass="7801">MARSVIGPTLGRTSEDVPRINGTNFSVWNARIRGKIDDQSLLGFIDQDDDFDSLTAKSDGEDPEPHKPRSG</sequence>
<accession>A0A9W7CW95</accession>
<proteinExistence type="predicted"/>
<evidence type="ECO:0000313" key="3">
    <source>
        <dbReference type="Proteomes" id="UP001165121"/>
    </source>
</evidence>
<keyword evidence="3" id="KW-1185">Reference proteome</keyword>
<name>A0A9W7CW95_9STRA</name>
<feature type="region of interest" description="Disordered" evidence="1">
    <location>
        <begin position="52"/>
        <end position="71"/>
    </location>
</feature>
<feature type="compositionally biased region" description="Basic and acidic residues" evidence="1">
    <location>
        <begin position="58"/>
        <end position="71"/>
    </location>
</feature>
<reference evidence="2" key="1">
    <citation type="submission" date="2023-04" db="EMBL/GenBank/DDBJ databases">
        <title>Phytophthora fragariaefolia NBRC 109709.</title>
        <authorList>
            <person name="Ichikawa N."/>
            <person name="Sato H."/>
            <person name="Tonouchi N."/>
        </authorList>
    </citation>
    <scope>NUCLEOTIDE SEQUENCE</scope>
    <source>
        <strain evidence="2">NBRC 109709</strain>
    </source>
</reference>
<evidence type="ECO:0000313" key="2">
    <source>
        <dbReference type="EMBL" id="GMF44612.1"/>
    </source>
</evidence>
<protein>
    <submittedName>
        <fullName evidence="2">Unnamed protein product</fullName>
    </submittedName>
</protein>
<dbReference type="EMBL" id="BSXT01001717">
    <property type="protein sequence ID" value="GMF44612.1"/>
    <property type="molecule type" value="Genomic_DNA"/>
</dbReference>
<comment type="caution">
    <text evidence="2">The sequence shown here is derived from an EMBL/GenBank/DDBJ whole genome shotgun (WGS) entry which is preliminary data.</text>
</comment>
<dbReference type="Proteomes" id="UP001165121">
    <property type="component" value="Unassembled WGS sequence"/>
</dbReference>
<dbReference type="OrthoDB" id="129492at2759"/>
<organism evidence="2 3">
    <name type="scientific">Phytophthora fragariaefolia</name>
    <dbReference type="NCBI Taxonomy" id="1490495"/>
    <lineage>
        <taxon>Eukaryota</taxon>
        <taxon>Sar</taxon>
        <taxon>Stramenopiles</taxon>
        <taxon>Oomycota</taxon>
        <taxon>Peronosporomycetes</taxon>
        <taxon>Peronosporales</taxon>
        <taxon>Peronosporaceae</taxon>
        <taxon>Phytophthora</taxon>
    </lineage>
</organism>